<accession>A0A5J9VFX2</accession>
<dbReference type="AlphaFoldDB" id="A0A5J9VFX2"/>
<dbReference type="EC" id="3.2.1.21" evidence="3"/>
<keyword evidence="11" id="KW-0812">Transmembrane</keyword>
<keyword evidence="4" id="KW-0732">Signal</keyword>
<keyword evidence="11" id="KW-1133">Transmembrane helix</keyword>
<dbReference type="InterPro" id="IPR002772">
    <property type="entry name" value="Glyco_hydro_3_C"/>
</dbReference>
<keyword evidence="7 9" id="KW-0694">RNA-binding</keyword>
<dbReference type="Gene3D" id="3.30.160.20">
    <property type="match status" value="3"/>
</dbReference>
<dbReference type="InterPro" id="IPR017853">
    <property type="entry name" value="GH"/>
</dbReference>
<dbReference type="FunFam" id="3.40.50.1700:FF:000002">
    <property type="entry name" value="Glycosyl hydrolase family protein"/>
    <property type="match status" value="1"/>
</dbReference>
<keyword evidence="11" id="KW-0472">Membrane</keyword>
<dbReference type="PANTHER" id="PTHR30620">
    <property type="entry name" value="PERIPLASMIC BETA-GLUCOSIDASE-RELATED"/>
    <property type="match status" value="1"/>
</dbReference>
<dbReference type="PRINTS" id="PR00133">
    <property type="entry name" value="GLHYDRLASE3"/>
</dbReference>
<keyword evidence="5" id="KW-0677">Repeat</keyword>
<dbReference type="InterPro" id="IPR036962">
    <property type="entry name" value="Glyco_hydro_3_N_sf"/>
</dbReference>
<evidence type="ECO:0000256" key="7">
    <source>
        <dbReference type="ARBA" id="ARBA00022884"/>
    </source>
</evidence>
<dbReference type="FunFam" id="3.20.20.300:FF:000003">
    <property type="entry name" value="Beta-D-glucan exohydrolase isoenzyme ExoI"/>
    <property type="match status" value="1"/>
</dbReference>
<dbReference type="Pfam" id="PF00035">
    <property type="entry name" value="dsrm"/>
    <property type="match status" value="3"/>
</dbReference>
<evidence type="ECO:0000256" key="1">
    <source>
        <dbReference type="ARBA" id="ARBA00000448"/>
    </source>
</evidence>
<comment type="catalytic activity">
    <reaction evidence="1">
        <text>Hydrolysis of terminal, non-reducing beta-D-glucosyl residues with release of beta-D-glucose.</text>
        <dbReference type="EC" id="3.2.1.21"/>
    </reaction>
</comment>
<feature type="region of interest" description="Disordered" evidence="10">
    <location>
        <begin position="299"/>
        <end position="320"/>
    </location>
</feature>
<dbReference type="Pfam" id="PF00933">
    <property type="entry name" value="Glyco_hydro_3"/>
    <property type="match status" value="1"/>
</dbReference>
<dbReference type="InterPro" id="IPR014720">
    <property type="entry name" value="dsRBD_dom"/>
</dbReference>
<feature type="compositionally biased region" description="Polar residues" evidence="10">
    <location>
        <begin position="305"/>
        <end position="320"/>
    </location>
</feature>
<keyword evidence="14" id="KW-1185">Reference proteome</keyword>
<dbReference type="Gene3D" id="3.20.20.300">
    <property type="entry name" value="Glycoside hydrolase, family 3, N-terminal domain"/>
    <property type="match status" value="1"/>
</dbReference>
<sequence>MFKSRLQELCQQRRWAPPVYEHTREGADHMPLFRATVAVNGAEFRSPEEGARSAKEAQNLAAMAAFESLSAVPAAPAPPSPASAPRLPALEVEGPPKSQLQIYCQKRGKRLPSYRPIHEGPPHLLKFKSVVTVDGQTFESPEFCYTLKEAENAAAKVALASLPHEASLPVSTVSSLSYKNLLQELAQKERFPFPLYNTTLDVPNHPGAFKSTVEIQGTIFQGEPGSSKKQAEMNAAKVAFEHFKDRGKSLVSNNVVGGSHMQEIKNLSARQENKIEKSDVSMPDVSTMLENKNYLHATNHDSHKFGSTISHPDANTTQPLDENTQSAELKVNNNSSLPKASTEAQVMDLSLSVDNPPCQGLSTEVEAMDSSLNADRLPLPEPGIKVELTDSTTQAADELRIQELESEVDVMDSTQQVDEHPPIPKASTEVEKMDSSLQVDEQLSIPEPSTEAEMMDSSLEPTSTVDDRSTQIASTGTPSHAMPTATPPASSNGCGCYMLTNRIQVYPRHSDMVIPEGATMLPISDDQWVAVSLPFSNSGEYMRYKDPKQPINTRIKDLIDRMTLAEKIGQMTQIERQVASADVMKKYFIGSILSGGGSVPAPQASPAIWVDMVNEFQKGALSTRLGIPMIYGIDAVHGNNNVYNATLFPHNIGLGATRDPDLVRRIGEATALEVRATGIPYTFAPCIAVCRDPRWGRCYESYSEDHRVVQQMTDIILGLQGEIPVNQTKGVPYIAGKEKVAACAKHFVGDGGTHNGINENNTIVDEHGLLSIHMPPYYDSIIKGVATVMVSYSSLNGIKMHANRDLGFVISDWLGIDRITSPPGANYTYSVQAGINAGIDMVMVPYNYTEYIDDVTSLVDKRIISMSRIDDAVRRILRVKFTMGLFENPLADLSFADQLGKKEHRELAREAVRKSLVLLKNGNSPNQQFLPLPKKARRILVAGSHADNLGYQCGGWSIQWMGGSGNITTGTTILDAIKSTVADSTTVDYSENPDDSFMKHNDFSFAIVVVGEPPYAETVGDSSDLTILDPGPDTIKTVCSAVKCAVVIVSGRPIVIEPYVPLMEALVAAWLPGTEGQGVADVLFGDYGFTGKLPHTWFKSVDQLPMNVGDSHYDPLYPFGFGLTINSSLPGFSGADSLEHKKQRTLFVVLCSLLSMVLISDLGIGVFQHLAALL</sequence>
<dbReference type="EMBL" id="RWGY01000009">
    <property type="protein sequence ID" value="TVU34943.1"/>
    <property type="molecule type" value="Genomic_DNA"/>
</dbReference>
<dbReference type="GO" id="GO:0009251">
    <property type="term" value="P:glucan catabolic process"/>
    <property type="evidence" value="ECO:0007669"/>
    <property type="project" value="TreeGrafter"/>
</dbReference>
<feature type="domain" description="DRBM" evidence="12">
    <location>
        <begin position="1"/>
        <end position="71"/>
    </location>
</feature>
<dbReference type="SMART" id="SM00358">
    <property type="entry name" value="DSRM"/>
    <property type="match status" value="3"/>
</dbReference>
<dbReference type="Gramene" id="TVU34943">
    <property type="protein sequence ID" value="TVU34943"/>
    <property type="gene ID" value="EJB05_16802"/>
</dbReference>
<evidence type="ECO:0000313" key="14">
    <source>
        <dbReference type="Proteomes" id="UP000324897"/>
    </source>
</evidence>
<evidence type="ECO:0000256" key="10">
    <source>
        <dbReference type="SAM" id="MobiDB-lite"/>
    </source>
</evidence>
<feature type="compositionally biased region" description="Polar residues" evidence="10">
    <location>
        <begin position="459"/>
        <end position="478"/>
    </location>
</feature>
<comment type="similarity">
    <text evidence="2">Belongs to the glycosyl hydrolase 3 family.</text>
</comment>
<dbReference type="InterPro" id="IPR051915">
    <property type="entry name" value="Cellulose_Degrad_GH3"/>
</dbReference>
<evidence type="ECO:0000259" key="12">
    <source>
        <dbReference type="PROSITE" id="PS50137"/>
    </source>
</evidence>
<gene>
    <name evidence="13" type="ORF">EJB05_16802</name>
</gene>
<dbReference type="SUPFAM" id="SSF52279">
    <property type="entry name" value="Beta-D-glucan exohydrolase, C-terminal domain"/>
    <property type="match status" value="1"/>
</dbReference>
<dbReference type="SUPFAM" id="SSF51445">
    <property type="entry name" value="(Trans)glycosidases"/>
    <property type="match status" value="1"/>
</dbReference>
<feature type="domain" description="DRBM" evidence="12">
    <location>
        <begin position="177"/>
        <end position="245"/>
    </location>
</feature>
<protein>
    <recommendedName>
        <fullName evidence="3">beta-glucosidase</fullName>
        <ecNumber evidence="3">3.2.1.21</ecNumber>
    </recommendedName>
</protein>
<keyword evidence="6" id="KW-0378">Hydrolase</keyword>
<dbReference type="InterPro" id="IPR036881">
    <property type="entry name" value="Glyco_hydro_3_C_sf"/>
</dbReference>
<evidence type="ECO:0000256" key="11">
    <source>
        <dbReference type="SAM" id="Phobius"/>
    </source>
</evidence>
<dbReference type="SUPFAM" id="SSF54768">
    <property type="entry name" value="dsRNA-binding domain-like"/>
    <property type="match status" value="3"/>
</dbReference>
<dbReference type="Gene3D" id="3.40.50.1700">
    <property type="entry name" value="Glycoside hydrolase family 3 C-terminal domain"/>
    <property type="match status" value="1"/>
</dbReference>
<dbReference type="PANTHER" id="PTHR30620:SF16">
    <property type="entry name" value="LYSOSOMAL BETA GLUCOSIDASE"/>
    <property type="match status" value="1"/>
</dbReference>
<dbReference type="GO" id="GO:0003725">
    <property type="term" value="F:double-stranded RNA binding"/>
    <property type="evidence" value="ECO:0007669"/>
    <property type="project" value="InterPro"/>
</dbReference>
<dbReference type="PROSITE" id="PS50137">
    <property type="entry name" value="DS_RBD"/>
    <property type="match status" value="3"/>
</dbReference>
<organism evidence="13 14">
    <name type="scientific">Eragrostis curvula</name>
    <name type="common">weeping love grass</name>
    <dbReference type="NCBI Taxonomy" id="38414"/>
    <lineage>
        <taxon>Eukaryota</taxon>
        <taxon>Viridiplantae</taxon>
        <taxon>Streptophyta</taxon>
        <taxon>Embryophyta</taxon>
        <taxon>Tracheophyta</taxon>
        <taxon>Spermatophyta</taxon>
        <taxon>Magnoliopsida</taxon>
        <taxon>Liliopsida</taxon>
        <taxon>Poales</taxon>
        <taxon>Poaceae</taxon>
        <taxon>PACMAD clade</taxon>
        <taxon>Chloridoideae</taxon>
        <taxon>Eragrostideae</taxon>
        <taxon>Eragrostidinae</taxon>
        <taxon>Eragrostis</taxon>
    </lineage>
</organism>
<name>A0A5J9VFX2_9POAL</name>
<evidence type="ECO:0000256" key="4">
    <source>
        <dbReference type="ARBA" id="ARBA00022729"/>
    </source>
</evidence>
<comment type="caution">
    <text evidence="13">The sequence shown here is derived from an EMBL/GenBank/DDBJ whole genome shotgun (WGS) entry which is preliminary data.</text>
</comment>
<feature type="domain" description="DRBM" evidence="12">
    <location>
        <begin position="95"/>
        <end position="164"/>
    </location>
</feature>
<evidence type="ECO:0000256" key="6">
    <source>
        <dbReference type="ARBA" id="ARBA00022801"/>
    </source>
</evidence>
<dbReference type="Proteomes" id="UP000324897">
    <property type="component" value="Unassembled WGS sequence"/>
</dbReference>
<evidence type="ECO:0000256" key="5">
    <source>
        <dbReference type="ARBA" id="ARBA00022737"/>
    </source>
</evidence>
<feature type="compositionally biased region" description="Basic and acidic residues" evidence="10">
    <location>
        <begin position="417"/>
        <end position="434"/>
    </location>
</feature>
<dbReference type="Pfam" id="PF01915">
    <property type="entry name" value="Glyco_hydro_3_C"/>
    <property type="match status" value="1"/>
</dbReference>
<evidence type="ECO:0000256" key="3">
    <source>
        <dbReference type="ARBA" id="ARBA00012744"/>
    </source>
</evidence>
<dbReference type="OrthoDB" id="47059at2759"/>
<evidence type="ECO:0000313" key="13">
    <source>
        <dbReference type="EMBL" id="TVU34943.1"/>
    </source>
</evidence>
<evidence type="ECO:0000256" key="8">
    <source>
        <dbReference type="ARBA" id="ARBA00023295"/>
    </source>
</evidence>
<dbReference type="CDD" id="cd19907">
    <property type="entry name" value="DSRM_AtDRB-like_rpt1"/>
    <property type="match status" value="1"/>
</dbReference>
<dbReference type="InterPro" id="IPR001764">
    <property type="entry name" value="Glyco_hydro_3_N"/>
</dbReference>
<evidence type="ECO:0000256" key="9">
    <source>
        <dbReference type="PROSITE-ProRule" id="PRU00266"/>
    </source>
</evidence>
<feature type="transmembrane region" description="Helical" evidence="11">
    <location>
        <begin position="1146"/>
        <end position="1167"/>
    </location>
</feature>
<keyword evidence="8" id="KW-0326">Glycosidase</keyword>
<reference evidence="13 14" key="1">
    <citation type="journal article" date="2019" name="Sci. Rep.">
        <title>A high-quality genome of Eragrostis curvula grass provides insights into Poaceae evolution and supports new strategies to enhance forage quality.</title>
        <authorList>
            <person name="Carballo J."/>
            <person name="Santos B.A.C.M."/>
            <person name="Zappacosta D."/>
            <person name="Garbus I."/>
            <person name="Selva J.P."/>
            <person name="Gallo C.A."/>
            <person name="Diaz A."/>
            <person name="Albertini E."/>
            <person name="Caccamo M."/>
            <person name="Echenique V."/>
        </authorList>
    </citation>
    <scope>NUCLEOTIDE SEQUENCE [LARGE SCALE GENOMIC DNA]</scope>
    <source>
        <strain evidence="14">cv. Victoria</strain>
        <tissue evidence="13">Leaf</tissue>
    </source>
</reference>
<dbReference type="InterPro" id="IPR044450">
    <property type="entry name" value="AtDRB-like_DSRM_1"/>
</dbReference>
<dbReference type="GO" id="GO:0008422">
    <property type="term" value="F:beta-glucosidase activity"/>
    <property type="evidence" value="ECO:0007669"/>
    <property type="project" value="UniProtKB-EC"/>
</dbReference>
<proteinExistence type="inferred from homology"/>
<evidence type="ECO:0000256" key="2">
    <source>
        <dbReference type="ARBA" id="ARBA00005336"/>
    </source>
</evidence>
<feature type="region of interest" description="Disordered" evidence="10">
    <location>
        <begin position="412"/>
        <end position="489"/>
    </location>
</feature>